<dbReference type="SUPFAM" id="SSF48371">
    <property type="entry name" value="ARM repeat"/>
    <property type="match status" value="1"/>
</dbReference>
<dbReference type="GO" id="GO:0005938">
    <property type="term" value="C:cell cortex"/>
    <property type="evidence" value="ECO:0007669"/>
    <property type="project" value="TreeGrafter"/>
</dbReference>
<feature type="compositionally biased region" description="Polar residues" evidence="1">
    <location>
        <begin position="692"/>
        <end position="703"/>
    </location>
</feature>
<feature type="domain" description="Cell morphogenesis protein C-terminal" evidence="2">
    <location>
        <begin position="330"/>
        <end position="536"/>
    </location>
</feature>
<dbReference type="RefSeq" id="XP_004354840.1">
    <property type="nucleotide sequence ID" value="XM_004354788.1"/>
</dbReference>
<proteinExistence type="predicted"/>
<dbReference type="OrthoDB" id="16372at2759"/>
<evidence type="ECO:0000256" key="1">
    <source>
        <dbReference type="SAM" id="MobiDB-lite"/>
    </source>
</evidence>
<feature type="compositionally biased region" description="Polar residues" evidence="1">
    <location>
        <begin position="906"/>
        <end position="919"/>
    </location>
</feature>
<feature type="region of interest" description="Disordered" evidence="1">
    <location>
        <begin position="28"/>
        <end position="51"/>
    </location>
</feature>
<feature type="region of interest" description="Disordered" evidence="1">
    <location>
        <begin position="754"/>
        <end position="804"/>
    </location>
</feature>
<dbReference type="GO" id="GO:0000902">
    <property type="term" value="P:cell morphogenesis"/>
    <property type="evidence" value="ECO:0007669"/>
    <property type="project" value="InterPro"/>
</dbReference>
<feature type="compositionally biased region" description="Polar residues" evidence="1">
    <location>
        <begin position="948"/>
        <end position="968"/>
    </location>
</feature>
<protein>
    <submittedName>
        <fullName evidence="4">Uncharacterized protein</fullName>
    </submittedName>
</protein>
<dbReference type="PANTHER" id="PTHR12295:SF30">
    <property type="entry name" value="PROTEIN FURRY"/>
    <property type="match status" value="1"/>
</dbReference>
<dbReference type="InterPro" id="IPR025481">
    <property type="entry name" value="Cell_Morphogen_C"/>
</dbReference>
<evidence type="ECO:0000259" key="3">
    <source>
        <dbReference type="Pfam" id="PF14228"/>
    </source>
</evidence>
<sequence>MAFHQSTDVIHQQQMQQQQQQQLLQQQQLQQSQASQPPSLQQASSGSSTTNLLGVGNSQANALGSSTMIVGGTVVMGGSGGNVPIAQTMVTQTSQSNLGLVSSVGGVVQRTNYPLSRFQLPLIFLSEVAFEIGEEFRKHLPTLLQLIFLGLYYHQQPVHEHCRLLLLNLIRCLVIKKCQQNGDTNTMLYEDAIQLADFLMPSSHRSPDDTKEIAKKEISSPKYVVMLTKRVVSVLSSGSSSSSDLKEYWGVNALNWATNSQNYRLAQRSYQILRGLEPTTTIDALTDVLTSLGKNLATLSQDNIGLVGEIQETLLVMVRCIHPSKLILFPQLFWGTMALLQSDFESQFINAVKLLSILLETVNFSDRAVQNVFLASMPKEWDFFHGLQPMVLRGLMSTTTSPITVEFLSALTLQPCNEIFHPEPIRFLTNLTSLLPFLLYSTVETDPDHLAYLVSERLATASENHNYPRLSTILQNYSQQLYVNQLDGFLDDLISPLSDVVVKHSTLVFSLLFNVLEFGPPDFRYPILRLLSRLVKGGVNPADTKSSRVADWYDTVTIFINDHKTPSYIVAQCLRFAEISSEKSPTSLTAIDNALMKPSRSAFTNVKKFCNKVDRGTQIASACLSKVLDSCGARNTSLTKSMYFNTQIFEKFFSSTDDMAPPQKPYDTIDDLGSESSSSAPPPGSENDNDGTDTIHSMNDLNSSFDMGDRAEFHNFPNFQGFNDILEGLGDMSTISSTSGVNTSTANKSTILDHHHDLSDSSSNESSSSMSFSSNSSILGMNPPMTPIHSTKSPSSSSLITPTADRSNVNVGGSATFIAAIQEIQSTSALAEKYKKAQDAKPNLNKWFMEQRERAIEVFTTQLNVYTEQRTSTNNTRAKLFENVLAVLIKEKESDLTSKNLQSMLSNSGSSIPIVQQQQTTTTTTTTTNSTPTSSSTNSSTNNSSNNLTGILHQQVSASSPPILSTSHPGLSSPTVLSTPTPITTSPSLSSPTLLDESSRLTGADKRRRSSTRPEPNPKS</sequence>
<evidence type="ECO:0000313" key="4">
    <source>
        <dbReference type="EMBL" id="EGG16440.1"/>
    </source>
</evidence>
<dbReference type="EMBL" id="GL883023">
    <property type="protein sequence ID" value="EGG16440.1"/>
    <property type="molecule type" value="Genomic_DNA"/>
</dbReference>
<dbReference type="InterPro" id="IPR016024">
    <property type="entry name" value="ARM-type_fold"/>
</dbReference>
<dbReference type="InterPro" id="IPR029473">
    <property type="entry name" value="MOR2-PAG1_mid"/>
</dbReference>
<dbReference type="Pfam" id="PF14228">
    <property type="entry name" value="MOR2-PAG1_mid"/>
    <property type="match status" value="1"/>
</dbReference>
<dbReference type="Proteomes" id="UP000007797">
    <property type="component" value="Unassembled WGS sequence"/>
</dbReference>
<accession>F4Q6D0</accession>
<feature type="compositionally biased region" description="Low complexity" evidence="1">
    <location>
        <begin position="920"/>
        <end position="947"/>
    </location>
</feature>
<feature type="region of interest" description="Disordered" evidence="1">
    <location>
        <begin position="659"/>
        <end position="703"/>
    </location>
</feature>
<dbReference type="Pfam" id="PF14225">
    <property type="entry name" value="MOR2-PAG1_C"/>
    <property type="match status" value="1"/>
</dbReference>
<evidence type="ECO:0000313" key="5">
    <source>
        <dbReference type="Proteomes" id="UP000007797"/>
    </source>
</evidence>
<feature type="region of interest" description="Disordered" evidence="1">
    <location>
        <begin position="906"/>
        <end position="1020"/>
    </location>
</feature>
<dbReference type="STRING" id="1054147.F4Q6D0"/>
<keyword evidence="5" id="KW-1185">Reference proteome</keyword>
<name>F4Q6D0_CACFS</name>
<feature type="compositionally biased region" description="Low complexity" evidence="1">
    <location>
        <begin position="787"/>
        <end position="803"/>
    </location>
</feature>
<dbReference type="InterPro" id="IPR039867">
    <property type="entry name" value="Furry/Tao3/Mor2"/>
</dbReference>
<dbReference type="GO" id="GO:0030427">
    <property type="term" value="C:site of polarized growth"/>
    <property type="evidence" value="ECO:0007669"/>
    <property type="project" value="TreeGrafter"/>
</dbReference>
<feature type="domain" description="Cell morphogenesis central region" evidence="3">
    <location>
        <begin position="103"/>
        <end position="296"/>
    </location>
</feature>
<reference evidence="5" key="1">
    <citation type="journal article" date="2011" name="Genome Res.">
        <title>Phylogeny-wide analysis of social amoeba genomes highlights ancient origins for complex intercellular communication.</title>
        <authorList>
            <person name="Heidel A.J."/>
            <person name="Lawal H.M."/>
            <person name="Felder M."/>
            <person name="Schilde C."/>
            <person name="Helps N.R."/>
            <person name="Tunggal B."/>
            <person name="Rivero F."/>
            <person name="John U."/>
            <person name="Schleicher M."/>
            <person name="Eichinger L."/>
            <person name="Platzer M."/>
            <person name="Noegel A.A."/>
            <person name="Schaap P."/>
            <person name="Gloeckner G."/>
        </authorList>
    </citation>
    <scope>NUCLEOTIDE SEQUENCE [LARGE SCALE GENOMIC DNA]</scope>
    <source>
        <strain evidence="5">SH3</strain>
    </source>
</reference>
<dbReference type="KEGG" id="dfa:DFA_08978"/>
<feature type="compositionally biased region" description="Low complexity" evidence="1">
    <location>
        <begin position="760"/>
        <end position="777"/>
    </location>
</feature>
<evidence type="ECO:0000259" key="2">
    <source>
        <dbReference type="Pfam" id="PF14225"/>
    </source>
</evidence>
<dbReference type="PANTHER" id="PTHR12295">
    <property type="entry name" value="FURRY-RELATED"/>
    <property type="match status" value="1"/>
</dbReference>
<dbReference type="GeneID" id="14868488"/>
<feature type="compositionally biased region" description="Low complexity" evidence="1">
    <location>
        <begin position="969"/>
        <end position="996"/>
    </location>
</feature>
<dbReference type="AlphaFoldDB" id="F4Q6D0"/>
<feature type="compositionally biased region" description="Low complexity" evidence="1">
    <location>
        <begin position="28"/>
        <end position="48"/>
    </location>
</feature>
<gene>
    <name evidence="4" type="ORF">DFA_08978</name>
</gene>
<organism evidence="4 5">
    <name type="scientific">Cavenderia fasciculata</name>
    <name type="common">Slime mold</name>
    <name type="synonym">Dictyostelium fasciculatum</name>
    <dbReference type="NCBI Taxonomy" id="261658"/>
    <lineage>
        <taxon>Eukaryota</taxon>
        <taxon>Amoebozoa</taxon>
        <taxon>Evosea</taxon>
        <taxon>Eumycetozoa</taxon>
        <taxon>Dictyostelia</taxon>
        <taxon>Acytosteliales</taxon>
        <taxon>Cavenderiaceae</taxon>
        <taxon>Cavenderia</taxon>
    </lineage>
</organism>